<dbReference type="GO" id="GO:0005829">
    <property type="term" value="C:cytosol"/>
    <property type="evidence" value="ECO:0007669"/>
    <property type="project" value="TreeGrafter"/>
</dbReference>
<dbReference type="InterPro" id="IPR029069">
    <property type="entry name" value="HotDog_dom_sf"/>
</dbReference>
<reference evidence="4" key="1">
    <citation type="submission" date="2020-11" db="EMBL/GenBank/DDBJ databases">
        <title>Isolation and identification of active actinomycetes.</title>
        <authorList>
            <person name="Yu B."/>
        </authorList>
    </citation>
    <scope>NUCLEOTIDE SEQUENCE</scope>
    <source>
        <strain evidence="4">NEAU-YB345</strain>
    </source>
</reference>
<dbReference type="InterPro" id="IPR003736">
    <property type="entry name" value="PAAI_dom"/>
</dbReference>
<feature type="domain" description="Thioesterase" evidence="3">
    <location>
        <begin position="43"/>
        <end position="119"/>
    </location>
</feature>
<proteinExistence type="inferred from homology"/>
<comment type="caution">
    <text evidence="4">The sequence shown here is derived from an EMBL/GenBank/DDBJ whole genome shotgun (WGS) entry which is preliminary data.</text>
</comment>
<dbReference type="PANTHER" id="PTHR43240:SF5">
    <property type="entry name" value="1,4-DIHYDROXY-2-NAPHTHOYL-COA THIOESTERASE 1"/>
    <property type="match status" value="1"/>
</dbReference>
<dbReference type="SUPFAM" id="SSF54637">
    <property type="entry name" value="Thioesterase/thiol ester dehydrase-isomerase"/>
    <property type="match status" value="1"/>
</dbReference>
<evidence type="ECO:0000256" key="1">
    <source>
        <dbReference type="ARBA" id="ARBA00008324"/>
    </source>
</evidence>
<name>A0A931AY61_9ACTN</name>
<organism evidence="4 5">
    <name type="scientific">Streptacidiphilus fuscans</name>
    <dbReference type="NCBI Taxonomy" id="2789292"/>
    <lineage>
        <taxon>Bacteria</taxon>
        <taxon>Bacillati</taxon>
        <taxon>Actinomycetota</taxon>
        <taxon>Actinomycetes</taxon>
        <taxon>Kitasatosporales</taxon>
        <taxon>Streptomycetaceae</taxon>
        <taxon>Streptacidiphilus</taxon>
    </lineage>
</organism>
<dbReference type="InterPro" id="IPR006683">
    <property type="entry name" value="Thioestr_dom"/>
</dbReference>
<dbReference type="Proteomes" id="UP000657385">
    <property type="component" value="Unassembled WGS sequence"/>
</dbReference>
<protein>
    <submittedName>
        <fullName evidence="4">PaaI family thioesterase</fullName>
    </submittedName>
</protein>
<dbReference type="AlphaFoldDB" id="A0A931AY61"/>
<dbReference type="PANTHER" id="PTHR43240">
    <property type="entry name" value="1,4-DIHYDROXY-2-NAPHTHOYL-COA THIOESTERASE 1"/>
    <property type="match status" value="1"/>
</dbReference>
<evidence type="ECO:0000313" key="4">
    <source>
        <dbReference type="EMBL" id="MBF9067690.1"/>
    </source>
</evidence>
<keyword evidence="5" id="KW-1185">Reference proteome</keyword>
<evidence type="ECO:0000313" key="5">
    <source>
        <dbReference type="Proteomes" id="UP000657385"/>
    </source>
</evidence>
<dbReference type="Gene3D" id="3.10.129.10">
    <property type="entry name" value="Hotdog Thioesterase"/>
    <property type="match status" value="1"/>
</dbReference>
<gene>
    <name evidence="4" type="ORF">I2501_06510</name>
</gene>
<evidence type="ECO:0000259" key="3">
    <source>
        <dbReference type="Pfam" id="PF03061"/>
    </source>
</evidence>
<keyword evidence="2" id="KW-0378">Hydrolase</keyword>
<dbReference type="NCBIfam" id="TIGR00369">
    <property type="entry name" value="unchar_dom_1"/>
    <property type="match status" value="1"/>
</dbReference>
<dbReference type="Pfam" id="PF03061">
    <property type="entry name" value="4HBT"/>
    <property type="match status" value="1"/>
</dbReference>
<dbReference type="GO" id="GO:0061522">
    <property type="term" value="F:1,4-dihydroxy-2-naphthoyl-CoA thioesterase activity"/>
    <property type="evidence" value="ECO:0007669"/>
    <property type="project" value="TreeGrafter"/>
</dbReference>
<dbReference type="EMBL" id="JADPRT010000002">
    <property type="protein sequence ID" value="MBF9067690.1"/>
    <property type="molecule type" value="Genomic_DNA"/>
</dbReference>
<evidence type="ECO:0000256" key="2">
    <source>
        <dbReference type="ARBA" id="ARBA00022801"/>
    </source>
</evidence>
<sequence>MPDLSIEEASRFVAAAGLVLDEVSGARVLGHMDLGADHHTPWGIVHGGIYATAVETAASVGASAAVADRGQYAVGVHNSTDFLRASVECRATVVAEPTHQGRSQQLWTVTVADQDGRQLARGQVRLRNIECDRFSH</sequence>
<comment type="similarity">
    <text evidence="1">Belongs to the thioesterase PaaI family.</text>
</comment>
<dbReference type="CDD" id="cd03443">
    <property type="entry name" value="PaaI_thioesterase"/>
    <property type="match status" value="1"/>
</dbReference>
<accession>A0A931AY61</accession>